<keyword evidence="2" id="KW-1185">Reference proteome</keyword>
<accession>A0A3A1QR97</accession>
<reference evidence="1 2" key="1">
    <citation type="submission" date="2018-09" db="EMBL/GenBank/DDBJ databases">
        <title>Bacillus saliacetes sp. nov., isolated from Thai shrimp paste (Ka-pi).</title>
        <authorList>
            <person name="Daroonpunt R."/>
            <person name="Tanasupawat S."/>
            <person name="Yiamsombut S."/>
        </authorList>
    </citation>
    <scope>NUCLEOTIDE SEQUENCE [LARGE SCALE GENOMIC DNA]</scope>
    <source>
        <strain evidence="1 2">SKP7-4</strain>
    </source>
</reference>
<sequence length="82" mass="9232">MAPSNGIIFIKTCSNKNDYYLQIVIVTIYSFMRRLFSHILLLLLLLSEKSQVTDFSTVSKGLPPKKNGQLFSFLLTGVFTGI</sequence>
<comment type="caution">
    <text evidence="1">The sequence shown here is derived from an EMBL/GenBank/DDBJ whole genome shotgun (WGS) entry which is preliminary data.</text>
</comment>
<evidence type="ECO:0000313" key="1">
    <source>
        <dbReference type="EMBL" id="RIW29697.1"/>
    </source>
</evidence>
<protein>
    <submittedName>
        <fullName evidence="1">Uncharacterized protein</fullName>
    </submittedName>
</protein>
<dbReference type="Proteomes" id="UP000265801">
    <property type="component" value="Unassembled WGS sequence"/>
</dbReference>
<evidence type="ECO:0000313" key="2">
    <source>
        <dbReference type="Proteomes" id="UP000265801"/>
    </source>
</evidence>
<dbReference type="EMBL" id="QXIR01000030">
    <property type="protein sequence ID" value="RIW29697.1"/>
    <property type="molecule type" value="Genomic_DNA"/>
</dbReference>
<name>A0A3A1QR97_9BACI</name>
<dbReference type="AlphaFoldDB" id="A0A3A1QR97"/>
<gene>
    <name evidence="1" type="ORF">D3H55_18130</name>
</gene>
<proteinExistence type="predicted"/>
<organism evidence="1 2">
    <name type="scientific">Bacillus salacetis</name>
    <dbReference type="NCBI Taxonomy" id="2315464"/>
    <lineage>
        <taxon>Bacteria</taxon>
        <taxon>Bacillati</taxon>
        <taxon>Bacillota</taxon>
        <taxon>Bacilli</taxon>
        <taxon>Bacillales</taxon>
        <taxon>Bacillaceae</taxon>
        <taxon>Bacillus</taxon>
    </lineage>
</organism>